<keyword evidence="2" id="KW-1185">Reference proteome</keyword>
<evidence type="ECO:0008006" key="3">
    <source>
        <dbReference type="Google" id="ProtNLM"/>
    </source>
</evidence>
<dbReference type="SUPFAM" id="SSF53474">
    <property type="entry name" value="alpha/beta-Hydrolases"/>
    <property type="match status" value="1"/>
</dbReference>
<organism evidence="1 2">
    <name type="scientific">Kitasatospora viridis</name>
    <dbReference type="NCBI Taxonomy" id="281105"/>
    <lineage>
        <taxon>Bacteria</taxon>
        <taxon>Bacillati</taxon>
        <taxon>Actinomycetota</taxon>
        <taxon>Actinomycetes</taxon>
        <taxon>Kitasatosporales</taxon>
        <taxon>Streptomycetaceae</taxon>
        <taxon>Kitasatospora</taxon>
    </lineage>
</organism>
<comment type="caution">
    <text evidence="1">The sequence shown here is derived from an EMBL/GenBank/DDBJ whole genome shotgun (WGS) entry which is preliminary data.</text>
</comment>
<accession>A0A561UBL1</accession>
<evidence type="ECO:0000313" key="2">
    <source>
        <dbReference type="Proteomes" id="UP000317940"/>
    </source>
</evidence>
<evidence type="ECO:0000313" key="1">
    <source>
        <dbReference type="EMBL" id="TWF96736.1"/>
    </source>
</evidence>
<dbReference type="AlphaFoldDB" id="A0A561UBL1"/>
<dbReference type="Proteomes" id="UP000317940">
    <property type="component" value="Unassembled WGS sequence"/>
</dbReference>
<protein>
    <recommendedName>
        <fullName evidence="3">Alpha/beta hydrolase family protein</fullName>
    </recommendedName>
</protein>
<proteinExistence type="predicted"/>
<dbReference type="Gene3D" id="3.40.50.1820">
    <property type="entry name" value="alpha/beta hydrolase"/>
    <property type="match status" value="1"/>
</dbReference>
<gene>
    <name evidence="1" type="ORF">FHX73_11508</name>
</gene>
<name>A0A561UBL1_9ACTN</name>
<dbReference type="InterPro" id="IPR029058">
    <property type="entry name" value="AB_hydrolase_fold"/>
</dbReference>
<sequence>MFRSRERTAELTQWQGGGKVRGVALLLPGGFVRSRLRPLKFVEQGLHELATELTERGRPDGIAVHLLHYRYAGWNGASADTATDTRWALAELAARYGDVPIVLIGNSLGGRAAFQEAGHPAVAGVVGIAPWLPDGAPVEHLTGRRVLIIHGDRDRTEASAAKSLDYARRALPFAPDLARYEVPRGSHYLVKQADAVRALTTAFVLTVLGGEPSSVAVGELRTPLPPRG</sequence>
<dbReference type="OrthoDB" id="3366509at2"/>
<dbReference type="EMBL" id="VIWT01000001">
    <property type="protein sequence ID" value="TWF96736.1"/>
    <property type="molecule type" value="Genomic_DNA"/>
</dbReference>
<dbReference type="RefSeq" id="WP_145903047.1">
    <property type="nucleotide sequence ID" value="NZ_BAAAMZ010000004.1"/>
</dbReference>
<reference evidence="1 2" key="1">
    <citation type="submission" date="2019-06" db="EMBL/GenBank/DDBJ databases">
        <title>Sequencing the genomes of 1000 actinobacteria strains.</title>
        <authorList>
            <person name="Klenk H.-P."/>
        </authorList>
    </citation>
    <scope>NUCLEOTIDE SEQUENCE [LARGE SCALE GENOMIC DNA]</scope>
    <source>
        <strain evidence="1 2">DSM 44826</strain>
    </source>
</reference>